<dbReference type="InterPro" id="IPR036291">
    <property type="entry name" value="NAD(P)-bd_dom_sf"/>
</dbReference>
<comment type="caution">
    <text evidence="3">The sequence shown here is derived from an EMBL/GenBank/DDBJ whole genome shotgun (WGS) entry which is preliminary data.</text>
</comment>
<gene>
    <name evidence="3" type="ORF">RM553_16725</name>
</gene>
<dbReference type="CDD" id="cd05233">
    <property type="entry name" value="SDR_c"/>
    <property type="match status" value="1"/>
</dbReference>
<dbReference type="PANTHER" id="PTHR43477:SF1">
    <property type="entry name" value="DIHYDROANTICAPSIN 7-DEHYDROGENASE"/>
    <property type="match status" value="1"/>
</dbReference>
<evidence type="ECO:0000313" key="3">
    <source>
        <dbReference type="EMBL" id="MDT0644486.1"/>
    </source>
</evidence>
<organism evidence="3 4">
    <name type="scientific">Autumnicola tepida</name>
    <dbReference type="NCBI Taxonomy" id="3075595"/>
    <lineage>
        <taxon>Bacteria</taxon>
        <taxon>Pseudomonadati</taxon>
        <taxon>Bacteroidota</taxon>
        <taxon>Flavobacteriia</taxon>
        <taxon>Flavobacteriales</taxon>
        <taxon>Flavobacteriaceae</taxon>
        <taxon>Autumnicola</taxon>
    </lineage>
</organism>
<dbReference type="PANTHER" id="PTHR43477">
    <property type="entry name" value="DIHYDROANTICAPSIN 7-DEHYDROGENASE"/>
    <property type="match status" value="1"/>
</dbReference>
<proteinExistence type="inferred from homology"/>
<accession>A0ABU3CDV0</accession>
<dbReference type="GO" id="GO:0016491">
    <property type="term" value="F:oxidoreductase activity"/>
    <property type="evidence" value="ECO:0007669"/>
    <property type="project" value="UniProtKB-KW"/>
</dbReference>
<comment type="similarity">
    <text evidence="1">Belongs to the short-chain dehydrogenases/reductases (SDR) family.</text>
</comment>
<dbReference type="EMBL" id="JAVRHQ010000027">
    <property type="protein sequence ID" value="MDT0644486.1"/>
    <property type="molecule type" value="Genomic_DNA"/>
</dbReference>
<dbReference type="EC" id="1.-.-.-" evidence="3"/>
<dbReference type="SUPFAM" id="SSF51735">
    <property type="entry name" value="NAD(P)-binding Rossmann-fold domains"/>
    <property type="match status" value="1"/>
</dbReference>
<reference evidence="3 4" key="1">
    <citation type="submission" date="2023-09" db="EMBL/GenBank/DDBJ databases">
        <authorList>
            <person name="Rey-Velasco X."/>
        </authorList>
    </citation>
    <scope>NUCLEOTIDE SEQUENCE [LARGE SCALE GENOMIC DNA]</scope>
    <source>
        <strain evidence="3 4">F363</strain>
    </source>
</reference>
<dbReference type="Proteomes" id="UP001262889">
    <property type="component" value="Unassembled WGS sequence"/>
</dbReference>
<dbReference type="InterPro" id="IPR002347">
    <property type="entry name" value="SDR_fam"/>
</dbReference>
<dbReference type="Gene3D" id="3.40.50.720">
    <property type="entry name" value="NAD(P)-binding Rossmann-like Domain"/>
    <property type="match status" value="1"/>
</dbReference>
<protein>
    <submittedName>
        <fullName evidence="3">SDR family oxidoreductase</fullName>
        <ecNumber evidence="3">1.-.-.-</ecNumber>
    </submittedName>
</protein>
<evidence type="ECO:0000256" key="1">
    <source>
        <dbReference type="ARBA" id="ARBA00006484"/>
    </source>
</evidence>
<name>A0ABU3CDV0_9FLAO</name>
<dbReference type="Pfam" id="PF13561">
    <property type="entry name" value="adh_short_C2"/>
    <property type="match status" value="1"/>
</dbReference>
<dbReference type="InterPro" id="IPR051122">
    <property type="entry name" value="SDR_DHRS6-like"/>
</dbReference>
<keyword evidence="4" id="KW-1185">Reference proteome</keyword>
<dbReference type="PRINTS" id="PR00081">
    <property type="entry name" value="GDHRDH"/>
</dbReference>
<evidence type="ECO:0000313" key="4">
    <source>
        <dbReference type="Proteomes" id="UP001262889"/>
    </source>
</evidence>
<sequence length="232" mass="25367">MKKEILLVGGSSGIGFKIAKNISQTHNVTVASRNAGNLDELNVRHLKFDVHHDNIEEMDLPEKLHGLVYCPGSISLKPFKMHRLEDFRKEMELNFFGLVKTVQAVMPRLRSAEEASLVFFSTVAVKVGMPFHTSISAAKGAIEGFAKSLAAEYAPGLRVNVIAPSLTDTPLSEKLLNTEKKIESMKARHPLKRIGQVSDIANLAQFLLSDESGWITGQVMGIDGGLSTLNLS</sequence>
<evidence type="ECO:0000256" key="2">
    <source>
        <dbReference type="ARBA" id="ARBA00023002"/>
    </source>
</evidence>
<keyword evidence="2 3" id="KW-0560">Oxidoreductase</keyword>
<dbReference type="RefSeq" id="WP_311536101.1">
    <property type="nucleotide sequence ID" value="NZ_JAVRHQ010000027.1"/>
</dbReference>